<dbReference type="SUPFAM" id="SSF52980">
    <property type="entry name" value="Restriction endonuclease-like"/>
    <property type="match status" value="1"/>
</dbReference>
<dbReference type="PANTHER" id="PTHR36558">
    <property type="entry name" value="GLR1098 PROTEIN"/>
    <property type="match status" value="1"/>
</dbReference>
<name>A0ABZ0J7Q0_9BURK</name>
<dbReference type="InterPro" id="IPR008538">
    <property type="entry name" value="Uma2"/>
</dbReference>
<dbReference type="PANTHER" id="PTHR36558:SF1">
    <property type="entry name" value="RESTRICTION ENDONUCLEASE DOMAIN-CONTAINING PROTEIN-RELATED"/>
    <property type="match status" value="1"/>
</dbReference>
<accession>A0ABZ0J7Q0</accession>
<dbReference type="EMBL" id="CP136921">
    <property type="protein sequence ID" value="WOO34201.1"/>
    <property type="molecule type" value="Genomic_DNA"/>
</dbReference>
<dbReference type="Pfam" id="PF05685">
    <property type="entry name" value="Uma2"/>
    <property type="match status" value="1"/>
</dbReference>
<evidence type="ECO:0000313" key="3">
    <source>
        <dbReference type="Proteomes" id="UP001303211"/>
    </source>
</evidence>
<dbReference type="Proteomes" id="UP001303211">
    <property type="component" value="Chromosome"/>
</dbReference>
<keyword evidence="2" id="KW-0378">Hydrolase</keyword>
<keyword evidence="2" id="KW-0540">Nuclease</keyword>
<feature type="domain" description="Putative restriction endonuclease" evidence="1">
    <location>
        <begin position="14"/>
        <end position="169"/>
    </location>
</feature>
<evidence type="ECO:0000313" key="2">
    <source>
        <dbReference type="EMBL" id="WOO34201.1"/>
    </source>
</evidence>
<proteinExistence type="predicted"/>
<keyword evidence="3" id="KW-1185">Reference proteome</keyword>
<dbReference type="InterPro" id="IPR012296">
    <property type="entry name" value="Nuclease_put_TT1808"/>
</dbReference>
<protein>
    <submittedName>
        <fullName evidence="2">Uma2 family endonuclease</fullName>
    </submittedName>
</protein>
<dbReference type="RefSeq" id="WP_317703527.1">
    <property type="nucleotide sequence ID" value="NZ_CP136921.1"/>
</dbReference>
<organism evidence="2 3">
    <name type="scientific">Diaphorobacter limosus</name>
    <dbReference type="NCBI Taxonomy" id="3036128"/>
    <lineage>
        <taxon>Bacteria</taxon>
        <taxon>Pseudomonadati</taxon>
        <taxon>Pseudomonadota</taxon>
        <taxon>Betaproteobacteria</taxon>
        <taxon>Burkholderiales</taxon>
        <taxon>Comamonadaceae</taxon>
        <taxon>Diaphorobacter</taxon>
    </lineage>
</organism>
<dbReference type="Gene3D" id="3.90.1570.10">
    <property type="entry name" value="tt1808, chain A"/>
    <property type="match status" value="1"/>
</dbReference>
<dbReference type="CDD" id="cd06260">
    <property type="entry name" value="DUF820-like"/>
    <property type="match status" value="1"/>
</dbReference>
<keyword evidence="2" id="KW-0255">Endonuclease</keyword>
<evidence type="ECO:0000259" key="1">
    <source>
        <dbReference type="Pfam" id="PF05685"/>
    </source>
</evidence>
<sequence>MTVSSPPRHFIGEQEYLDGERHSELRHEYIDGQVYAMTGASDRHGLILNALAYSMTPAARRKGCQLFTSDMKLRLEIGGKTCFYYPDLLLSCDPQDRDPYFRRSPCLIVEVLSESTARIDRREKLLAYQSLPSLQAYLLVEQEARRVELYRRATDWRVEYHDAGEIWLDCLELALPLAEVYADV</sequence>
<dbReference type="InterPro" id="IPR011335">
    <property type="entry name" value="Restrct_endonuc-II-like"/>
</dbReference>
<dbReference type="GO" id="GO:0004519">
    <property type="term" value="F:endonuclease activity"/>
    <property type="evidence" value="ECO:0007669"/>
    <property type="project" value="UniProtKB-KW"/>
</dbReference>
<reference evidence="2 3" key="1">
    <citation type="submission" date="2023-03" db="EMBL/GenBank/DDBJ databases">
        <title>Diaphorobacter basophil sp. nov., isolated from a sewage-treatment plant.</title>
        <authorList>
            <person name="Yang K."/>
        </authorList>
    </citation>
    <scope>NUCLEOTIDE SEQUENCE [LARGE SCALE GENOMIC DNA]</scope>
    <source>
        <strain evidence="2 3">Y-1</strain>
    </source>
</reference>
<gene>
    <name evidence="2" type="ORF">P4826_09145</name>
</gene>